<reference evidence="10 11" key="2">
    <citation type="submission" date="2025-05" db="UniProtKB">
        <authorList>
            <consortium name="RefSeq"/>
        </authorList>
    </citation>
    <scope>IDENTIFICATION</scope>
    <source>
        <tissue evidence="10 11">Leaf</tissue>
    </source>
</reference>
<dbReference type="PANTHER" id="PTHR31448:SF39">
    <property type="entry name" value="MYOSIN-BINDING PROTEIN 4-RELATED"/>
    <property type="match status" value="1"/>
</dbReference>
<sequence length="1054" mass="116896">MATKGAFPIKVDSNLHGFARVLKSAACEWLLLFLLLLDAAFSYFLTKFAQYCELQLPCILCSRLDHILGKENPEFYINLLCKNHKSEISSLVSCHNHGKLVDVHGMCEECLLSFAKNESSEETYKILVGKLGSECIQKPLVNLDSGSGSSLTTKFCSCCSKPWRSRPNVQKFVRSKLPSTPISNPEISLPNSQEGLKNRRDRFSVSTKPLIIGSTDFDSLSHVGYTEVKISSDSDSDFPFSDDEELITVPQTRKKDEFLSRSGSNFTPKNQYDFVLPPVQRQKSTPVTSNLMFPYLEPEKGETTTPRFLVSDGDLRQKGIGELNWQQLIKKTSPVTPELVMLDDIPLSSSAPKVSPAVSADEGDRVSLSKNLDVSGYSDFISHKTASPFENMQLSARLSKENCIETKVNGDKGHSSAMNNWESIDLHSTSTVSSIKKDVAFVLNSSYVIDARELTPVPVKGVKASCLLSEEIDIRACNGIESGEELSVSKVSDPQTDSSSSNSSSSIGATELTPVTIKDVKATCLLSEEIGVRACSSIGSIGSGEESSVSKVSDPRTDSFSSNSSYAIGAKELTPVTIKDVKATCLLSEEIGVRECSGIGSGEESSVSKVSDSFSSNSSYAIGATEPTPVTVKGVKASRLLSEEIGVRECSGIGSGEELSVSKVSDSQTDSSSSNMYPSMNGHSDEPQKTESSSSNESLMPPKSPSMERSQSLESLEESVSVSEIEGESLVDKLRRQVDYDKKCIKNLHKELEEERNAQSIERSQSLEESVSEIEGESLVNKLRRQADFDKKCIRNLHKELEEERNAPRIERSQSLEFVEESVSEIEGQSLVDKLRRQAEFDKKCIKNLHKELEEERNAEFVEESVSEIEGESLVDKLRRQVDYDKKCIKNLHKELEEERNAPNIERSQSLEFLEESVSEIEGESLVDKLRRQVDYDKKCINNLHKELEEERNAAAIAANQAMAMITKLQEDKAALNMEALQYLRMMEEQAEYDVDALEKANDMIAEKEKEIQELEAELDFFRIKYPEDFPEMNEDVSSTEDAQGSESIVNERS</sequence>
<feature type="compositionally biased region" description="Polar residues" evidence="6">
    <location>
        <begin position="1040"/>
        <end position="1054"/>
    </location>
</feature>
<dbReference type="RefSeq" id="XP_021844166.2">
    <property type="nucleotide sequence ID" value="XM_021988474.2"/>
</dbReference>
<dbReference type="AlphaFoldDB" id="A0A9R0I7W9"/>
<feature type="domain" description="GTD-binding" evidence="8">
    <location>
        <begin position="925"/>
        <end position="1023"/>
    </location>
</feature>
<feature type="compositionally biased region" description="Low complexity" evidence="6">
    <location>
        <begin position="707"/>
        <end position="724"/>
    </location>
</feature>
<evidence type="ECO:0000256" key="6">
    <source>
        <dbReference type="SAM" id="MobiDB-lite"/>
    </source>
</evidence>
<proteinExistence type="predicted"/>
<keyword evidence="3" id="KW-1133">Transmembrane helix</keyword>
<evidence type="ECO:0000313" key="10">
    <source>
        <dbReference type="RefSeq" id="XP_021844166.2"/>
    </source>
</evidence>
<evidence type="ECO:0000259" key="7">
    <source>
        <dbReference type="PROSITE" id="PS50280"/>
    </source>
</evidence>
<evidence type="ECO:0000256" key="4">
    <source>
        <dbReference type="ARBA" id="ARBA00023136"/>
    </source>
</evidence>
<feature type="coiled-coil region" evidence="5">
    <location>
        <begin position="941"/>
        <end position="1025"/>
    </location>
</feature>
<evidence type="ECO:0000259" key="8">
    <source>
        <dbReference type="PROSITE" id="PS51775"/>
    </source>
</evidence>
<dbReference type="GeneID" id="110784069"/>
<keyword evidence="5" id="KW-0175">Coiled coil</keyword>
<gene>
    <name evidence="10 11" type="primary">LOC110784069</name>
</gene>
<feature type="domain" description="SET" evidence="7">
    <location>
        <begin position="277"/>
        <end position="491"/>
    </location>
</feature>
<dbReference type="InterPro" id="IPR039306">
    <property type="entry name" value="MYOB"/>
</dbReference>
<comment type="subcellular location">
    <subcellularLocation>
        <location evidence="1">Membrane</location>
        <topology evidence="1">Single-pass membrane protein</topology>
    </subcellularLocation>
</comment>
<evidence type="ECO:0000256" key="5">
    <source>
        <dbReference type="SAM" id="Coils"/>
    </source>
</evidence>
<keyword evidence="2" id="KW-0812">Transmembrane</keyword>
<dbReference type="GO" id="GO:0016020">
    <property type="term" value="C:membrane"/>
    <property type="evidence" value="ECO:0007669"/>
    <property type="project" value="UniProtKB-SubCell"/>
</dbReference>
<dbReference type="Pfam" id="PF04576">
    <property type="entry name" value="Zein-binding"/>
    <property type="match status" value="1"/>
</dbReference>
<feature type="compositionally biased region" description="Low complexity" evidence="6">
    <location>
        <begin position="661"/>
        <end position="674"/>
    </location>
</feature>
<evidence type="ECO:0000256" key="2">
    <source>
        <dbReference type="ARBA" id="ARBA00022692"/>
    </source>
</evidence>
<dbReference type="InterPro" id="IPR001214">
    <property type="entry name" value="SET_dom"/>
</dbReference>
<reference evidence="9" key="1">
    <citation type="journal article" date="2021" name="Nat. Commun.">
        <title>Genomic analyses provide insights into spinach domestication and the genetic basis of agronomic traits.</title>
        <authorList>
            <person name="Cai X."/>
            <person name="Sun X."/>
            <person name="Xu C."/>
            <person name="Sun H."/>
            <person name="Wang X."/>
            <person name="Ge C."/>
            <person name="Zhang Z."/>
            <person name="Wang Q."/>
            <person name="Fei Z."/>
            <person name="Jiao C."/>
            <person name="Wang Q."/>
        </authorList>
    </citation>
    <scope>NUCLEOTIDE SEQUENCE [LARGE SCALE GENOMIC DNA]</scope>
    <source>
        <strain evidence="9">cv. Varoflay</strain>
    </source>
</reference>
<protein>
    <submittedName>
        <fullName evidence="10 11">Probable myosin-binding protein 4</fullName>
    </submittedName>
</protein>
<dbReference type="PROSITE" id="PS51775">
    <property type="entry name" value="GTD_BINDING"/>
    <property type="match status" value="1"/>
</dbReference>
<dbReference type="RefSeq" id="XP_021844172.2">
    <property type="nucleotide sequence ID" value="XM_021988480.2"/>
</dbReference>
<evidence type="ECO:0000256" key="3">
    <source>
        <dbReference type="ARBA" id="ARBA00022989"/>
    </source>
</evidence>
<name>A0A9R0I7W9_SPIOL</name>
<organism evidence="9 11">
    <name type="scientific">Spinacia oleracea</name>
    <name type="common">Spinach</name>
    <dbReference type="NCBI Taxonomy" id="3562"/>
    <lineage>
        <taxon>Eukaryota</taxon>
        <taxon>Viridiplantae</taxon>
        <taxon>Streptophyta</taxon>
        <taxon>Embryophyta</taxon>
        <taxon>Tracheophyta</taxon>
        <taxon>Spermatophyta</taxon>
        <taxon>Magnoliopsida</taxon>
        <taxon>eudicotyledons</taxon>
        <taxon>Gunneridae</taxon>
        <taxon>Pentapetalae</taxon>
        <taxon>Caryophyllales</taxon>
        <taxon>Chenopodiaceae</taxon>
        <taxon>Chenopodioideae</taxon>
        <taxon>Anserineae</taxon>
        <taxon>Spinacia</taxon>
    </lineage>
</organism>
<feature type="region of interest" description="Disordered" evidence="6">
    <location>
        <begin position="487"/>
        <end position="508"/>
    </location>
</feature>
<feature type="region of interest" description="Disordered" evidence="6">
    <location>
        <begin position="657"/>
        <end position="726"/>
    </location>
</feature>
<accession>A0A9R0I7W9</accession>
<evidence type="ECO:0000313" key="9">
    <source>
        <dbReference type="Proteomes" id="UP000813463"/>
    </source>
</evidence>
<evidence type="ECO:0000313" key="11">
    <source>
        <dbReference type="RefSeq" id="XP_021844172.2"/>
    </source>
</evidence>
<keyword evidence="4" id="KW-0472">Membrane</keyword>
<dbReference type="PANTHER" id="PTHR31448">
    <property type="entry name" value="MYOSIN-BINDING PROTEIN 2"/>
    <property type="match status" value="1"/>
</dbReference>
<feature type="coiled-coil region" evidence="5">
    <location>
        <begin position="742"/>
        <end position="769"/>
    </location>
</feature>
<keyword evidence="9" id="KW-1185">Reference proteome</keyword>
<evidence type="ECO:0000256" key="1">
    <source>
        <dbReference type="ARBA" id="ARBA00004167"/>
    </source>
</evidence>
<dbReference type="Proteomes" id="UP000813463">
    <property type="component" value="Chromosome 5"/>
</dbReference>
<dbReference type="PROSITE" id="PS50280">
    <property type="entry name" value="SET"/>
    <property type="match status" value="1"/>
</dbReference>
<dbReference type="KEGG" id="soe:110784069"/>
<feature type="region of interest" description="Disordered" evidence="6">
    <location>
        <begin position="1032"/>
        <end position="1054"/>
    </location>
</feature>
<dbReference type="GO" id="GO:0080115">
    <property type="term" value="F:myosin XI tail binding"/>
    <property type="evidence" value="ECO:0007669"/>
    <property type="project" value="UniProtKB-ARBA"/>
</dbReference>
<dbReference type="InterPro" id="IPR007656">
    <property type="entry name" value="GTD-bd"/>
</dbReference>